<comment type="caution">
    <text evidence="1">The sequence shown here is derived from an EMBL/GenBank/DDBJ whole genome shotgun (WGS) entry which is preliminary data.</text>
</comment>
<organism evidence="1 2">
    <name type="scientific">Lipomyces kononenkoae</name>
    <name type="common">Yeast</name>
    <dbReference type="NCBI Taxonomy" id="34357"/>
    <lineage>
        <taxon>Eukaryota</taxon>
        <taxon>Fungi</taxon>
        <taxon>Dikarya</taxon>
        <taxon>Ascomycota</taxon>
        <taxon>Saccharomycotina</taxon>
        <taxon>Lipomycetes</taxon>
        <taxon>Lipomycetales</taxon>
        <taxon>Lipomycetaceae</taxon>
        <taxon>Lipomyces</taxon>
    </lineage>
</organism>
<evidence type="ECO:0000313" key="2">
    <source>
        <dbReference type="Proteomes" id="UP001433508"/>
    </source>
</evidence>
<proteinExistence type="predicted"/>
<dbReference type="EMBL" id="MU971406">
    <property type="protein sequence ID" value="KAK9235726.1"/>
    <property type="molecule type" value="Genomic_DNA"/>
</dbReference>
<evidence type="ECO:0000313" key="1">
    <source>
        <dbReference type="EMBL" id="KAK9235726.1"/>
    </source>
</evidence>
<accession>A0ACC3SVR9</accession>
<sequence>MLSMTSQKYLPIYDDNLAVDSSLGTSHSVRRFSRLGYVAIAVLLSSLLAGFLGAVIAMHEVTLGPEVPCDSSGLGSRRYNGRAHPAAINSAGSNGDSMQKRALVDEGTSQALLNATAAGEDLLGSVLPPLIPLADATSRNETLLASNESANIATPVVKKSLVSRTLEDDVLETLGNATAVAANLLEVLLPALIARTDIRSVNGTVAAGYKAKAGIPDIAGPIVTRDLITSASGLGDDVLQTLLNATAVAGQLLGAVVPALVTSTDPSILSKTFVVSGVPKSGIPDVGTSIVQRDLITSASGLVTSASALGGDVLQTLLNATAVAGQLLGTVIPALVASAEDRTLNSTTIAGGVGSKAVIQDIAGPTVRSDPASALGDDVLLTLLNATAVAEQLLGVVIPALASRTNASSNGTVH</sequence>
<reference evidence="2" key="1">
    <citation type="journal article" date="2024" name="Front. Bioeng. Biotechnol.">
        <title>Genome-scale model development and genomic sequencing of the oleaginous clade Lipomyces.</title>
        <authorList>
            <person name="Czajka J.J."/>
            <person name="Han Y."/>
            <person name="Kim J."/>
            <person name="Mondo S.J."/>
            <person name="Hofstad B.A."/>
            <person name="Robles A."/>
            <person name="Haridas S."/>
            <person name="Riley R."/>
            <person name="LaButti K."/>
            <person name="Pangilinan J."/>
            <person name="Andreopoulos W."/>
            <person name="Lipzen A."/>
            <person name="Yan J."/>
            <person name="Wang M."/>
            <person name="Ng V."/>
            <person name="Grigoriev I.V."/>
            <person name="Spatafora J.W."/>
            <person name="Magnuson J.K."/>
            <person name="Baker S.E."/>
            <person name="Pomraning K.R."/>
        </authorList>
    </citation>
    <scope>NUCLEOTIDE SEQUENCE [LARGE SCALE GENOMIC DNA]</scope>
    <source>
        <strain evidence="2">CBS 7786</strain>
    </source>
</reference>
<protein>
    <submittedName>
        <fullName evidence="1">Uncharacterized protein</fullName>
    </submittedName>
</protein>
<dbReference type="Proteomes" id="UP001433508">
    <property type="component" value="Unassembled WGS sequence"/>
</dbReference>
<keyword evidence="2" id="KW-1185">Reference proteome</keyword>
<gene>
    <name evidence="1" type="ORF">V1525DRAFT_409183</name>
</gene>
<name>A0ACC3SVR9_LIPKO</name>